<name>A0A1W6MIC1_9FLAO</name>
<dbReference type="GO" id="GO:0051301">
    <property type="term" value="P:cell division"/>
    <property type="evidence" value="ECO:0007669"/>
    <property type="project" value="UniProtKB-KW"/>
</dbReference>
<dbReference type="EMBL" id="CP019344">
    <property type="protein sequence ID" value="ARN77358.1"/>
    <property type="molecule type" value="Genomic_DNA"/>
</dbReference>
<dbReference type="SUPFAM" id="SSF55961">
    <property type="entry name" value="Bet v1-like"/>
    <property type="match status" value="1"/>
</dbReference>
<dbReference type="InterPro" id="IPR023393">
    <property type="entry name" value="START-like_dom_sf"/>
</dbReference>
<sequence>MPTIHLETIIKADIEIVFDLSRSIDLHTVSAGQTGETAIAGKTSGLIGLNESVTWRARHFGINQTLTSKITAYDRPLYFVDEMVNGAFKSFKHEHHLRRSPQGTLMTDCFQYQSPFGILGNLADFLFLKKYMKNFLTERNQVLKQYAESGVGKNLLSQNTDS</sequence>
<dbReference type="OrthoDB" id="9801773at2"/>
<proteinExistence type="predicted"/>
<keyword evidence="1" id="KW-0131">Cell cycle</keyword>
<keyword evidence="1" id="KW-0132">Cell division</keyword>
<dbReference type="RefSeq" id="WP_085766167.1">
    <property type="nucleotide sequence ID" value="NZ_CP019344.1"/>
</dbReference>
<gene>
    <name evidence="1" type="ORF">BST97_04825</name>
</gene>
<evidence type="ECO:0000313" key="2">
    <source>
        <dbReference type="Proteomes" id="UP000193431"/>
    </source>
</evidence>
<dbReference type="AlphaFoldDB" id="A0A1W6MIC1"/>
<dbReference type="STRING" id="331648.BST97_04825"/>
<dbReference type="Proteomes" id="UP000193431">
    <property type="component" value="Chromosome"/>
</dbReference>
<reference evidence="1 2" key="1">
    <citation type="submission" date="2016-11" db="EMBL/GenBank/DDBJ databases">
        <title>Trade-off between light-utilization and light-protection in marine flavobacteria.</title>
        <authorList>
            <person name="Kumagai Y."/>
        </authorList>
    </citation>
    <scope>NUCLEOTIDE SEQUENCE [LARGE SCALE GENOMIC DNA]</scope>
    <source>
        <strain evidence="1 2">JCM 13191</strain>
    </source>
</reference>
<dbReference type="Gene3D" id="3.30.530.20">
    <property type="match status" value="1"/>
</dbReference>
<keyword evidence="2" id="KW-1185">Reference proteome</keyword>
<protein>
    <submittedName>
        <fullName evidence="1">Cell division protein</fullName>
    </submittedName>
</protein>
<dbReference type="CDD" id="cd07820">
    <property type="entry name" value="SRPBCC_3"/>
    <property type="match status" value="1"/>
</dbReference>
<accession>A0A1W6MIC1</accession>
<organism evidence="1 2">
    <name type="scientific">Nonlabens spongiae</name>
    <dbReference type="NCBI Taxonomy" id="331648"/>
    <lineage>
        <taxon>Bacteria</taxon>
        <taxon>Pseudomonadati</taxon>
        <taxon>Bacteroidota</taxon>
        <taxon>Flavobacteriia</taxon>
        <taxon>Flavobacteriales</taxon>
        <taxon>Flavobacteriaceae</taxon>
        <taxon>Nonlabens</taxon>
    </lineage>
</organism>
<evidence type="ECO:0000313" key="1">
    <source>
        <dbReference type="EMBL" id="ARN77358.1"/>
    </source>
</evidence>